<feature type="domain" description="Cadherin" evidence="13">
    <location>
        <begin position="92"/>
        <end position="194"/>
    </location>
</feature>
<evidence type="ECO:0000256" key="8">
    <source>
        <dbReference type="ARBA" id="ARBA00022989"/>
    </source>
</evidence>
<keyword evidence="7 12" id="KW-0106">Calcium</keyword>
<dbReference type="InterPro" id="IPR056286">
    <property type="entry name" value="Cadherin_CELSR1-3_9th"/>
</dbReference>
<dbReference type="GO" id="GO:0007423">
    <property type="term" value="P:sensory organ development"/>
    <property type="evidence" value="ECO:0007669"/>
    <property type="project" value="UniProtKB-ARBA"/>
</dbReference>
<dbReference type="FunFam" id="2.60.40.60:FF:000020">
    <property type="entry name" value="Dachsous cadherin-related 1b"/>
    <property type="match status" value="2"/>
</dbReference>
<evidence type="ECO:0000256" key="5">
    <source>
        <dbReference type="ARBA" id="ARBA00022729"/>
    </source>
</evidence>
<feature type="domain" description="Cadherin" evidence="13">
    <location>
        <begin position="499"/>
        <end position="606"/>
    </location>
</feature>
<feature type="domain" description="Cadherin" evidence="13">
    <location>
        <begin position="195"/>
        <end position="296"/>
    </location>
</feature>
<accession>A0A0B1TQW6</accession>
<keyword evidence="3" id="KW-0245">EGF-like domain</keyword>
<keyword evidence="10" id="KW-1015">Disulfide bond</keyword>
<keyword evidence="6" id="KW-0677">Repeat</keyword>
<feature type="non-terminal residue" evidence="14">
    <location>
        <position position="1"/>
    </location>
</feature>
<dbReference type="Proteomes" id="UP000053660">
    <property type="component" value="Unassembled WGS sequence"/>
</dbReference>
<evidence type="ECO:0000256" key="11">
    <source>
        <dbReference type="ARBA" id="ARBA00023180"/>
    </source>
</evidence>
<protein>
    <submittedName>
        <fullName evidence="14">Cadherin domain protein</fullName>
    </submittedName>
</protein>
<dbReference type="GO" id="GO:0005886">
    <property type="term" value="C:plasma membrane"/>
    <property type="evidence" value="ECO:0007669"/>
    <property type="project" value="UniProtKB-SubCell"/>
</dbReference>
<evidence type="ECO:0000313" key="15">
    <source>
        <dbReference type="Proteomes" id="UP000053660"/>
    </source>
</evidence>
<evidence type="ECO:0000256" key="12">
    <source>
        <dbReference type="PROSITE-ProRule" id="PRU00043"/>
    </source>
</evidence>
<evidence type="ECO:0000256" key="6">
    <source>
        <dbReference type="ARBA" id="ARBA00022737"/>
    </source>
</evidence>
<dbReference type="InterPro" id="IPR002126">
    <property type="entry name" value="Cadherin-like_dom"/>
</dbReference>
<feature type="domain" description="Cadherin" evidence="13">
    <location>
        <begin position="2"/>
        <end position="91"/>
    </location>
</feature>
<dbReference type="FunFam" id="2.60.40.60:FF:000104">
    <property type="entry name" value="cadherin-23 isoform X1"/>
    <property type="match status" value="1"/>
</dbReference>
<evidence type="ECO:0000256" key="10">
    <source>
        <dbReference type="ARBA" id="ARBA00023157"/>
    </source>
</evidence>
<evidence type="ECO:0000259" key="13">
    <source>
        <dbReference type="PROSITE" id="PS50268"/>
    </source>
</evidence>
<keyword evidence="15" id="KW-1185">Reference proteome</keyword>
<gene>
    <name evidence="14" type="ORF">OESDEN_01510</name>
</gene>
<keyword evidence="2" id="KW-1003">Cell membrane</keyword>
<evidence type="ECO:0000256" key="2">
    <source>
        <dbReference type="ARBA" id="ARBA00022475"/>
    </source>
</evidence>
<dbReference type="GO" id="GO:0050793">
    <property type="term" value="P:regulation of developmental process"/>
    <property type="evidence" value="ECO:0007669"/>
    <property type="project" value="UniProtKB-ARBA"/>
</dbReference>
<dbReference type="PANTHER" id="PTHR24026">
    <property type="entry name" value="FAT ATYPICAL CADHERIN-RELATED"/>
    <property type="match status" value="1"/>
</dbReference>
<feature type="domain" description="Cadherin" evidence="13">
    <location>
        <begin position="398"/>
        <end position="498"/>
    </location>
</feature>
<dbReference type="InterPro" id="IPR015919">
    <property type="entry name" value="Cadherin-like_sf"/>
</dbReference>
<dbReference type="CDD" id="cd11304">
    <property type="entry name" value="Cadherin_repeat"/>
    <property type="match status" value="6"/>
</dbReference>
<dbReference type="SMART" id="SM00112">
    <property type="entry name" value="CA"/>
    <property type="match status" value="7"/>
</dbReference>
<keyword evidence="9" id="KW-0472">Membrane</keyword>
<evidence type="ECO:0000256" key="1">
    <source>
        <dbReference type="ARBA" id="ARBA00004236"/>
    </source>
</evidence>
<dbReference type="FunFam" id="2.60.40.60:FF:000080">
    <property type="entry name" value="FAT atypical cadherin 1"/>
    <property type="match status" value="1"/>
</dbReference>
<dbReference type="PANTHER" id="PTHR24026:SF51">
    <property type="entry name" value="PROTOCADHERIN-LIKE WING POLARITY PROTEIN STAN"/>
    <property type="match status" value="1"/>
</dbReference>
<dbReference type="OrthoDB" id="26203at2759"/>
<keyword evidence="4" id="KW-0812">Transmembrane</keyword>
<dbReference type="PROSITE" id="PS00232">
    <property type="entry name" value="CADHERIN_1"/>
    <property type="match status" value="5"/>
</dbReference>
<keyword evidence="11" id="KW-0325">Glycoprotein</keyword>
<keyword evidence="8" id="KW-1133">Transmembrane helix</keyword>
<dbReference type="FunFam" id="2.60.40.60:FF:000135">
    <property type="entry name" value="cadherin-23 isoform X1"/>
    <property type="match status" value="1"/>
</dbReference>
<dbReference type="PRINTS" id="PR00205">
    <property type="entry name" value="CADHERIN"/>
</dbReference>
<dbReference type="GO" id="GO:0001736">
    <property type="term" value="P:establishment of planar polarity"/>
    <property type="evidence" value="ECO:0007669"/>
    <property type="project" value="UniProtKB-ARBA"/>
</dbReference>
<name>A0A0B1TQW6_OESDE</name>
<evidence type="ECO:0000256" key="7">
    <source>
        <dbReference type="ARBA" id="ARBA00022837"/>
    </source>
</evidence>
<evidence type="ECO:0000313" key="14">
    <source>
        <dbReference type="EMBL" id="KHJ98511.1"/>
    </source>
</evidence>
<feature type="domain" description="Cadherin" evidence="13">
    <location>
        <begin position="297"/>
        <end position="397"/>
    </location>
</feature>
<sequence>IGTTVLSVFARDLDSGENGEIVYSLGEGEGENYLSINSKSGVIQTAAPLDRETLSLIRLDVIATDKGDPPRQSSALVEVGITDVNDNAPIFEKDLYNISVMENATLPAVIAHLKATDKDSGVNGKVHYSIAAASSVPLTIDYTTGEVVLREKVDARNSPVAVLVRAKDGAQPALSSTVTLMLYIIDINDHAPTFIASQKKVFLEENVAVGDEVGRVYAIDEDSGGNGVVRYSINGSLDFTIDPESGIIRTATTLDRERTAQYELQVTATDQGDPPLSSTTDITIVLKDVNDNAPEFSDKEYNISLSEETPRGSQIIVLKAEDKDAEQKIVYRIEHMDRDVVALIDLGEQGALLTLSGQLHSSDHLIKLEVSATDQGGLQGRCRVNLIVEDVNSAPYFKDQPFTVRVPEDSPIGFHVVTLKAEDRDQGSNARLTYSIDSKEFDIDNASGLITLKRQLDREQQAIYLLTVTVNDGAAPPLNTTTQLEVIVDDVNDNAPKFSTENYFASIPEDIPVGTSFMQVSAIDLDIGSNGIVDYFLNNSESSATYELFRLDRTSGTLRVNSKLDREQYPVIELNVFARDRGKPPLTSSSLITVTLTDVNDNAPKFDQSSYDLYIAENSPIGSTVGTIMATDPDEGENAKIQFRIFGGADAKLFDLEVDENQPGVVRILTRAEFDYEAKNNKFFLEVQATSGQLSSTVVLRIHVSDVNDNRPILSDFIVLINRFETETSLTQIGSVPAFDPDQNATLEYFMEENQLIGVEKFTGKLVLKSLWKRNIDTQFKACVSDGPNRVCSSCRFIHVYLTQDSLREAATLYLPKMSLEDFWDPPVFNRFRYGIIFGAE</sequence>
<dbReference type="Pfam" id="PF23592">
    <property type="entry name" value="Cadherin_CELSR2_9th"/>
    <property type="match status" value="1"/>
</dbReference>
<dbReference type="PROSITE" id="PS50268">
    <property type="entry name" value="CADHERIN_2"/>
    <property type="match status" value="7"/>
</dbReference>
<dbReference type="FunFam" id="2.60.40.60:FF:000029">
    <property type="entry name" value="Cadherin EGF LAG seven-pass G-type receptor 3"/>
    <property type="match status" value="1"/>
</dbReference>
<dbReference type="Pfam" id="PF00028">
    <property type="entry name" value="Cadherin"/>
    <property type="match status" value="6"/>
</dbReference>
<organism evidence="14 15">
    <name type="scientific">Oesophagostomum dentatum</name>
    <name type="common">Nodular worm</name>
    <dbReference type="NCBI Taxonomy" id="61180"/>
    <lineage>
        <taxon>Eukaryota</taxon>
        <taxon>Metazoa</taxon>
        <taxon>Ecdysozoa</taxon>
        <taxon>Nematoda</taxon>
        <taxon>Chromadorea</taxon>
        <taxon>Rhabditida</taxon>
        <taxon>Rhabditina</taxon>
        <taxon>Rhabditomorpha</taxon>
        <taxon>Strongyloidea</taxon>
        <taxon>Strongylidae</taxon>
        <taxon>Oesophagostomum</taxon>
    </lineage>
</organism>
<dbReference type="InterPro" id="IPR020894">
    <property type="entry name" value="Cadherin_CS"/>
</dbReference>
<dbReference type="AlphaFoldDB" id="A0A0B1TQW6"/>
<dbReference type="GO" id="GO:0005509">
    <property type="term" value="F:calcium ion binding"/>
    <property type="evidence" value="ECO:0007669"/>
    <property type="project" value="UniProtKB-UniRule"/>
</dbReference>
<dbReference type="GO" id="GO:0007156">
    <property type="term" value="P:homophilic cell adhesion via plasma membrane adhesion molecules"/>
    <property type="evidence" value="ECO:0007669"/>
    <property type="project" value="InterPro"/>
</dbReference>
<evidence type="ECO:0000256" key="9">
    <source>
        <dbReference type="ARBA" id="ARBA00023136"/>
    </source>
</evidence>
<dbReference type="GO" id="GO:0051239">
    <property type="term" value="P:regulation of multicellular organismal process"/>
    <property type="evidence" value="ECO:0007669"/>
    <property type="project" value="UniProtKB-ARBA"/>
</dbReference>
<keyword evidence="5" id="KW-0732">Signal</keyword>
<comment type="subcellular location">
    <subcellularLocation>
        <location evidence="1">Cell membrane</location>
    </subcellularLocation>
</comment>
<dbReference type="GO" id="GO:0007411">
    <property type="term" value="P:axon guidance"/>
    <property type="evidence" value="ECO:0007669"/>
    <property type="project" value="UniProtKB-ARBA"/>
</dbReference>
<feature type="domain" description="Cadherin" evidence="13">
    <location>
        <begin position="607"/>
        <end position="714"/>
    </location>
</feature>
<evidence type="ECO:0000256" key="4">
    <source>
        <dbReference type="ARBA" id="ARBA00022692"/>
    </source>
</evidence>
<reference evidence="14 15" key="1">
    <citation type="submission" date="2014-03" db="EMBL/GenBank/DDBJ databases">
        <title>Draft genome of the hookworm Oesophagostomum dentatum.</title>
        <authorList>
            <person name="Mitreva M."/>
        </authorList>
    </citation>
    <scope>NUCLEOTIDE SEQUENCE [LARGE SCALE GENOMIC DNA]</scope>
    <source>
        <strain evidence="14 15">OD-Hann</strain>
    </source>
</reference>
<proteinExistence type="predicted"/>
<dbReference type="EMBL" id="KN549303">
    <property type="protein sequence ID" value="KHJ98511.1"/>
    <property type="molecule type" value="Genomic_DNA"/>
</dbReference>
<dbReference type="Gene3D" id="2.60.40.60">
    <property type="entry name" value="Cadherins"/>
    <property type="match status" value="8"/>
</dbReference>
<evidence type="ECO:0000256" key="3">
    <source>
        <dbReference type="ARBA" id="ARBA00022536"/>
    </source>
</evidence>
<dbReference type="SUPFAM" id="SSF49313">
    <property type="entry name" value="Cadherin-like"/>
    <property type="match status" value="8"/>
</dbReference>